<organism evidence="10 11">
    <name type="scientific">Albimonas pacifica</name>
    <dbReference type="NCBI Taxonomy" id="1114924"/>
    <lineage>
        <taxon>Bacteria</taxon>
        <taxon>Pseudomonadati</taxon>
        <taxon>Pseudomonadota</taxon>
        <taxon>Alphaproteobacteria</taxon>
        <taxon>Rhodobacterales</taxon>
        <taxon>Paracoccaceae</taxon>
        <taxon>Albimonas</taxon>
    </lineage>
</organism>
<evidence type="ECO:0000256" key="7">
    <source>
        <dbReference type="HAMAP-Rule" id="MF_00227"/>
    </source>
</evidence>
<evidence type="ECO:0000256" key="2">
    <source>
        <dbReference type="ARBA" id="ARBA00022694"/>
    </source>
</evidence>
<proteinExistence type="inferred from homology"/>
<dbReference type="PANTHER" id="PTHR33992:SF1">
    <property type="entry name" value="RIBONUCLEASE P PROTEIN COMPONENT"/>
    <property type="match status" value="1"/>
</dbReference>
<dbReference type="Gene3D" id="3.30.230.10">
    <property type="match status" value="1"/>
</dbReference>
<dbReference type="PROSITE" id="PS00648">
    <property type="entry name" value="RIBONUCLEASE_P"/>
    <property type="match status" value="1"/>
</dbReference>
<dbReference type="GO" id="GO:0042781">
    <property type="term" value="F:3'-tRNA processing endoribonuclease activity"/>
    <property type="evidence" value="ECO:0007669"/>
    <property type="project" value="TreeGrafter"/>
</dbReference>
<evidence type="ECO:0000256" key="8">
    <source>
        <dbReference type="NCBIfam" id="TIGR00188"/>
    </source>
</evidence>
<keyword evidence="11" id="KW-1185">Reference proteome</keyword>
<dbReference type="PANTHER" id="PTHR33992">
    <property type="entry name" value="RIBONUCLEASE P PROTEIN COMPONENT"/>
    <property type="match status" value="1"/>
</dbReference>
<feature type="compositionally biased region" description="Low complexity" evidence="9">
    <location>
        <begin position="42"/>
        <end position="55"/>
    </location>
</feature>
<feature type="compositionally biased region" description="Basic residues" evidence="9">
    <location>
        <begin position="205"/>
        <end position="217"/>
    </location>
</feature>
<sequence>MSAAEPPRMSGADEPASPASDASGAAGGDAVCAPAGRGPGEGASVPAPSAGGAEAMVGPPPGADAAARRRPAVIKRRRDFVLAANRGQRLGLPGLNLQARRRRAEEPAEAPVRVGYTCSKKVGGAVQRNRAKRRLRAAAAEVLPGLARPGWDYVLIGRRDATAERPFPELLGDLAAGLTRLHAREDKADAARARGEPVPEPAPRPPRKPGAKGKGKAPKPPAKPGP</sequence>
<comment type="similarity">
    <text evidence="7">Belongs to the RnpA family.</text>
</comment>
<name>A0A1I3NQR9_9RHOB</name>
<dbReference type="AlphaFoldDB" id="A0A1I3NQR9"/>
<comment type="function">
    <text evidence="1 7">RNaseP catalyzes the removal of the 5'-leader sequence from pre-tRNA to produce the mature 5'-terminus. It can also cleave other RNA substrates such as 4.5S RNA. The protein component plays an auxiliary but essential role in vivo by binding to the 5'-leader sequence and broadening the substrate specificity of the ribozyme.</text>
</comment>
<evidence type="ECO:0000256" key="5">
    <source>
        <dbReference type="ARBA" id="ARBA00022801"/>
    </source>
</evidence>
<dbReference type="HAMAP" id="MF_00227">
    <property type="entry name" value="RNase_P"/>
    <property type="match status" value="1"/>
</dbReference>
<evidence type="ECO:0000313" key="10">
    <source>
        <dbReference type="EMBL" id="SFJ11532.1"/>
    </source>
</evidence>
<feature type="compositionally biased region" description="Basic and acidic residues" evidence="9">
    <location>
        <begin position="182"/>
        <end position="197"/>
    </location>
</feature>
<dbReference type="GO" id="GO:0030677">
    <property type="term" value="C:ribonuclease P complex"/>
    <property type="evidence" value="ECO:0007669"/>
    <property type="project" value="TreeGrafter"/>
</dbReference>
<dbReference type="Proteomes" id="UP000199377">
    <property type="component" value="Unassembled WGS sequence"/>
</dbReference>
<dbReference type="InterPro" id="IPR020568">
    <property type="entry name" value="Ribosomal_Su5_D2-typ_SF"/>
</dbReference>
<dbReference type="SUPFAM" id="SSF54211">
    <property type="entry name" value="Ribosomal protein S5 domain 2-like"/>
    <property type="match status" value="1"/>
</dbReference>
<dbReference type="InterPro" id="IPR014721">
    <property type="entry name" value="Ribsml_uS5_D2-typ_fold_subgr"/>
</dbReference>
<keyword evidence="2 7" id="KW-0819">tRNA processing</keyword>
<dbReference type="STRING" id="1114924.SAMN05216258_11433"/>
<dbReference type="EC" id="3.1.26.5" evidence="7 8"/>
<gene>
    <name evidence="7" type="primary">rnpA</name>
    <name evidence="10" type="ORF">SAMN05216258_11433</name>
</gene>
<feature type="compositionally biased region" description="Low complexity" evidence="9">
    <location>
        <begin position="10"/>
        <end position="30"/>
    </location>
</feature>
<evidence type="ECO:0000256" key="1">
    <source>
        <dbReference type="ARBA" id="ARBA00002663"/>
    </source>
</evidence>
<comment type="catalytic activity">
    <reaction evidence="7">
        <text>Endonucleolytic cleavage of RNA, removing 5'-extranucleotides from tRNA precursor.</text>
        <dbReference type="EC" id="3.1.26.5"/>
    </reaction>
</comment>
<evidence type="ECO:0000313" key="11">
    <source>
        <dbReference type="Proteomes" id="UP000199377"/>
    </source>
</evidence>
<evidence type="ECO:0000256" key="4">
    <source>
        <dbReference type="ARBA" id="ARBA00022759"/>
    </source>
</evidence>
<dbReference type="Pfam" id="PF00825">
    <property type="entry name" value="Ribonuclease_P"/>
    <property type="match status" value="1"/>
</dbReference>
<accession>A0A1I3NQR9</accession>
<evidence type="ECO:0000256" key="3">
    <source>
        <dbReference type="ARBA" id="ARBA00022722"/>
    </source>
</evidence>
<dbReference type="GO" id="GO:0004526">
    <property type="term" value="F:ribonuclease P activity"/>
    <property type="evidence" value="ECO:0007669"/>
    <property type="project" value="UniProtKB-UniRule"/>
</dbReference>
<keyword evidence="6 7" id="KW-0694">RNA-binding</keyword>
<evidence type="ECO:0000256" key="9">
    <source>
        <dbReference type="SAM" id="MobiDB-lite"/>
    </source>
</evidence>
<feature type="region of interest" description="Disordered" evidence="9">
    <location>
        <begin position="1"/>
        <end position="71"/>
    </location>
</feature>
<keyword evidence="3 7" id="KW-0540">Nuclease</keyword>
<protein>
    <recommendedName>
        <fullName evidence="7 8">Ribonuclease P protein component</fullName>
        <shortName evidence="7">RNase P protein</shortName>
        <shortName evidence="7">RNaseP protein</shortName>
        <ecNumber evidence="7 8">3.1.26.5</ecNumber>
    </recommendedName>
    <alternativeName>
        <fullName evidence="7">Protein C5</fullName>
    </alternativeName>
</protein>
<reference evidence="10 11" key="1">
    <citation type="submission" date="2016-10" db="EMBL/GenBank/DDBJ databases">
        <authorList>
            <person name="de Groot N.N."/>
        </authorList>
    </citation>
    <scope>NUCLEOTIDE SEQUENCE [LARGE SCALE GENOMIC DNA]</scope>
    <source>
        <strain evidence="10 11">CGMCC 1.11030</strain>
    </source>
</reference>
<dbReference type="InterPro" id="IPR020539">
    <property type="entry name" value="RNase_P_CS"/>
</dbReference>
<dbReference type="GO" id="GO:0001682">
    <property type="term" value="P:tRNA 5'-leader removal"/>
    <property type="evidence" value="ECO:0007669"/>
    <property type="project" value="UniProtKB-UniRule"/>
</dbReference>
<dbReference type="GO" id="GO:0000049">
    <property type="term" value="F:tRNA binding"/>
    <property type="evidence" value="ECO:0007669"/>
    <property type="project" value="UniProtKB-UniRule"/>
</dbReference>
<dbReference type="EMBL" id="FOQH01000014">
    <property type="protein sequence ID" value="SFJ11532.1"/>
    <property type="molecule type" value="Genomic_DNA"/>
</dbReference>
<keyword evidence="5 7" id="KW-0378">Hydrolase</keyword>
<evidence type="ECO:0000256" key="6">
    <source>
        <dbReference type="ARBA" id="ARBA00022884"/>
    </source>
</evidence>
<feature type="region of interest" description="Disordered" evidence="9">
    <location>
        <begin position="182"/>
        <end position="226"/>
    </location>
</feature>
<dbReference type="InterPro" id="IPR000100">
    <property type="entry name" value="RNase_P"/>
</dbReference>
<comment type="subunit">
    <text evidence="7">Consists of a catalytic RNA component (M1 or rnpB) and a protein subunit.</text>
</comment>
<dbReference type="NCBIfam" id="TIGR00188">
    <property type="entry name" value="rnpA"/>
    <property type="match status" value="1"/>
</dbReference>
<keyword evidence="4 7" id="KW-0255">Endonuclease</keyword>